<dbReference type="GeneID" id="68349194"/>
<keyword evidence="6" id="KW-0378">Hydrolase</keyword>
<dbReference type="InterPro" id="IPR024079">
    <property type="entry name" value="MetalloPept_cat_dom_sf"/>
</dbReference>
<evidence type="ECO:0000313" key="12">
    <source>
        <dbReference type="EMBL" id="KAH0967423.1"/>
    </source>
</evidence>
<keyword evidence="9" id="KW-1015">Disulfide bond</keyword>
<dbReference type="GO" id="GO:0046872">
    <property type="term" value="F:metal ion binding"/>
    <property type="evidence" value="ECO:0007669"/>
    <property type="project" value="UniProtKB-KW"/>
</dbReference>
<reference evidence="12" key="1">
    <citation type="submission" date="2021-09" db="EMBL/GenBank/DDBJ databases">
        <title>A high-quality genome of the endoparasitic fungus Hirsutella rhossiliensis with a comparison of Hirsutella genomes reveals transposable elements contributing to genome size variation.</title>
        <authorList>
            <person name="Lin R."/>
            <person name="Jiao Y."/>
            <person name="Sun X."/>
            <person name="Ling J."/>
            <person name="Xie B."/>
            <person name="Cheng X."/>
        </authorList>
    </citation>
    <scope>NUCLEOTIDE SEQUENCE</scope>
    <source>
        <strain evidence="12">HR02</strain>
    </source>
</reference>
<dbReference type="InterPro" id="IPR008754">
    <property type="entry name" value="Peptidase_M43"/>
</dbReference>
<evidence type="ECO:0000256" key="3">
    <source>
        <dbReference type="ARBA" id="ARBA00022670"/>
    </source>
</evidence>
<dbReference type="SUPFAM" id="SSF55486">
    <property type="entry name" value="Metalloproteases ('zincins'), catalytic domain"/>
    <property type="match status" value="1"/>
</dbReference>
<feature type="compositionally biased region" description="Polar residues" evidence="10">
    <location>
        <begin position="195"/>
        <end position="207"/>
    </location>
</feature>
<dbReference type="PANTHER" id="PTHR47466:SF1">
    <property type="entry name" value="METALLOPROTEASE MEP1 (AFU_ORTHOLOGUE AFUA_1G07730)-RELATED"/>
    <property type="match status" value="1"/>
</dbReference>
<dbReference type="Pfam" id="PF05572">
    <property type="entry name" value="Peptidase_M43"/>
    <property type="match status" value="1"/>
</dbReference>
<keyword evidence="3" id="KW-0645">Protease</keyword>
<keyword evidence="5" id="KW-0732">Signal</keyword>
<dbReference type="RefSeq" id="XP_044724936.1">
    <property type="nucleotide sequence ID" value="XM_044858536.1"/>
</dbReference>
<proteinExistence type="inferred from homology"/>
<keyword evidence="13" id="KW-1185">Reference proteome</keyword>
<evidence type="ECO:0000256" key="6">
    <source>
        <dbReference type="ARBA" id="ARBA00022801"/>
    </source>
</evidence>
<evidence type="ECO:0000256" key="4">
    <source>
        <dbReference type="ARBA" id="ARBA00022723"/>
    </source>
</evidence>
<dbReference type="PANTHER" id="PTHR47466">
    <property type="match status" value="1"/>
</dbReference>
<comment type="function">
    <text evidence="1">Secreted metalloproteinase that allows assimilation of proteinaceous substrates.</text>
</comment>
<accession>A0A9P8N4E3</accession>
<name>A0A9P8N4E3_9HYPO</name>
<feature type="domain" description="Peptidase M43 pregnancy-associated plasma-A" evidence="11">
    <location>
        <begin position="215"/>
        <end position="303"/>
    </location>
</feature>
<dbReference type="GO" id="GO:0006508">
    <property type="term" value="P:proteolysis"/>
    <property type="evidence" value="ECO:0007669"/>
    <property type="project" value="UniProtKB-KW"/>
</dbReference>
<evidence type="ECO:0000313" key="13">
    <source>
        <dbReference type="Proteomes" id="UP000824596"/>
    </source>
</evidence>
<dbReference type="Proteomes" id="UP000824596">
    <property type="component" value="Unassembled WGS sequence"/>
</dbReference>
<evidence type="ECO:0000256" key="10">
    <source>
        <dbReference type="SAM" id="MobiDB-lite"/>
    </source>
</evidence>
<dbReference type="OrthoDB" id="536211at2759"/>
<comment type="caution">
    <text evidence="12">The sequence shown here is derived from an EMBL/GenBank/DDBJ whole genome shotgun (WGS) entry which is preliminary data.</text>
</comment>
<evidence type="ECO:0000256" key="9">
    <source>
        <dbReference type="ARBA" id="ARBA00023157"/>
    </source>
</evidence>
<evidence type="ECO:0000256" key="8">
    <source>
        <dbReference type="ARBA" id="ARBA00023049"/>
    </source>
</evidence>
<dbReference type="GO" id="GO:0008237">
    <property type="term" value="F:metallopeptidase activity"/>
    <property type="evidence" value="ECO:0007669"/>
    <property type="project" value="UniProtKB-KW"/>
</dbReference>
<keyword evidence="4" id="KW-0479">Metal-binding</keyword>
<keyword evidence="7" id="KW-0862">Zinc</keyword>
<evidence type="ECO:0000259" key="11">
    <source>
        <dbReference type="Pfam" id="PF05572"/>
    </source>
</evidence>
<comment type="similarity">
    <text evidence="2">Belongs to the peptidase M43B family.</text>
</comment>
<gene>
    <name evidence="12" type="ORF">HRG_00065</name>
</gene>
<feature type="region of interest" description="Disordered" evidence="10">
    <location>
        <begin position="308"/>
        <end position="483"/>
    </location>
</feature>
<dbReference type="AlphaFoldDB" id="A0A9P8N4E3"/>
<protein>
    <submittedName>
        <fullName evidence="12">Pregnancy-associated plasma protein-A domain-containing protein</fullName>
    </submittedName>
</protein>
<feature type="compositionally biased region" description="Gly residues" evidence="10">
    <location>
        <begin position="319"/>
        <end position="331"/>
    </location>
</feature>
<dbReference type="EMBL" id="JAIZPD010000001">
    <property type="protein sequence ID" value="KAH0967423.1"/>
    <property type="molecule type" value="Genomic_DNA"/>
</dbReference>
<organism evidence="12 13">
    <name type="scientific">Hirsutella rhossiliensis</name>
    <dbReference type="NCBI Taxonomy" id="111463"/>
    <lineage>
        <taxon>Eukaryota</taxon>
        <taxon>Fungi</taxon>
        <taxon>Dikarya</taxon>
        <taxon>Ascomycota</taxon>
        <taxon>Pezizomycotina</taxon>
        <taxon>Sordariomycetes</taxon>
        <taxon>Hypocreomycetidae</taxon>
        <taxon>Hypocreales</taxon>
        <taxon>Ophiocordycipitaceae</taxon>
        <taxon>Hirsutella</taxon>
    </lineage>
</organism>
<evidence type="ECO:0000256" key="7">
    <source>
        <dbReference type="ARBA" id="ARBA00022833"/>
    </source>
</evidence>
<evidence type="ECO:0000256" key="1">
    <source>
        <dbReference type="ARBA" id="ARBA00003174"/>
    </source>
</evidence>
<evidence type="ECO:0000256" key="2">
    <source>
        <dbReference type="ARBA" id="ARBA00008721"/>
    </source>
</evidence>
<evidence type="ECO:0000256" key="5">
    <source>
        <dbReference type="ARBA" id="ARBA00022729"/>
    </source>
</evidence>
<feature type="region of interest" description="Disordered" evidence="10">
    <location>
        <begin position="180"/>
        <end position="217"/>
    </location>
</feature>
<feature type="compositionally biased region" description="Pro residues" evidence="10">
    <location>
        <begin position="332"/>
        <end position="395"/>
    </location>
</feature>
<dbReference type="Gene3D" id="3.40.390.10">
    <property type="entry name" value="Collagenase (Catalytic Domain)"/>
    <property type="match status" value="1"/>
</dbReference>
<keyword evidence="8" id="KW-0482">Metalloprotease</keyword>
<sequence>MITQPLVVAGFMATATMAGVIERGEDTSICGAPSPSNEQMQSFKSLMARSAEGGIFNRQAGDDQPLEIATFIHVVAEDNTLEGGMLSNESVSKSVEIMNTLYAPAKISFKIQDVTFTEDRNLATYGDDRGIAMKQQLRQGDSSVLNLYYVRNFGRPGLKGECTFPTAPGRGDPMDGCAVASDSIPGGPTERRGQRQPNFPSRPNTMNGREARKNDPNDFGITKVGTHEVGHWFGLPHTFSEDGTCRAIGDTPPESGPAMMCRTGQNRCGVTPAQEEELNQNIMSYADCPKQAFTQGQMQYMRQNFRERRQTDGNSQGSAGRGSGRPNGPGGPGGPGPRPGPRPGQPMPNPGQPLPNPGEPMPNPGQPMPNPGRPMPNPGWPMPSPGRPMPNPGSPFPGAEGPAGRPGGSPAMPPFPGVSSDGGPAQPQELPGFPPFPGFDPNELPPQDGGAIIEADDSAPVVQAAPPPGPDGFQDDGLEPFDAPIQIYY</sequence>